<keyword evidence="2" id="KW-1185">Reference proteome</keyword>
<proteinExistence type="predicted"/>
<evidence type="ECO:0000313" key="2">
    <source>
        <dbReference type="Proteomes" id="UP000306319"/>
    </source>
</evidence>
<name>A0AC61RN07_9BACT</name>
<organism evidence="1 2">
    <name type="scientific">Lepagella muris</name>
    <dbReference type="NCBI Taxonomy" id="3032870"/>
    <lineage>
        <taxon>Bacteria</taxon>
        <taxon>Pseudomonadati</taxon>
        <taxon>Bacteroidota</taxon>
        <taxon>Bacteroidia</taxon>
        <taxon>Bacteroidales</taxon>
        <taxon>Muribaculaceae</taxon>
        <taxon>Lepagella</taxon>
    </lineage>
</organism>
<accession>A0AC61RN07</accession>
<comment type="caution">
    <text evidence="1">The sequence shown here is derived from an EMBL/GenBank/DDBJ whole genome shotgun (WGS) entry which is preliminary data.</text>
</comment>
<protein>
    <submittedName>
        <fullName evidence="1">Uncharacterized protein</fullName>
    </submittedName>
</protein>
<gene>
    <name evidence="1" type="ORF">E5331_04450</name>
</gene>
<evidence type="ECO:0000313" key="1">
    <source>
        <dbReference type="EMBL" id="TGY80041.1"/>
    </source>
</evidence>
<dbReference type="EMBL" id="SRYB01000004">
    <property type="protein sequence ID" value="TGY80041.1"/>
    <property type="molecule type" value="Genomic_DNA"/>
</dbReference>
<dbReference type="Proteomes" id="UP000306319">
    <property type="component" value="Unassembled WGS sequence"/>
</dbReference>
<sequence>MNATFRRVLSLCIAALSLLPICAQGFPPQLNGTMMPYNFSSTDSIVPWSDDMKPVFINYVARHGARYLSSEKKVESLRHTLHDADSTGTLSDKGRLFMRLLQSVDSVTDGNWGALNATGIYEEQRLGEEMTRIAPDLLAKGEATAVSSYVPRVVMTMYELCHQLARHSTHISVSTSEGRQFDSLLRYFTTDSAYVDYLENGDWKAGYDRFVDTNISASPARSLFTTDIPQGKLRKLTLDMYGVLQSLPAARLEWQPEIWFSLPEYRACWEAANLKHYYQRSVSEYSSVAAAASSALLDDIIRTNDAAAAGKTDGKVAALRFGHAETVIPLFALMRLPGCYYPEGSAESVASEWKDWEVSPLGANLMIVMLKDRVGDTFVSLRLNGRWLTMTSPDGNSYGKIIPWSALRKQWLQYIPTSH</sequence>
<reference evidence="1" key="1">
    <citation type="submission" date="2019-04" db="EMBL/GenBank/DDBJ databases">
        <title>Microbes associate with the intestines of laboratory mice.</title>
        <authorList>
            <person name="Navarre W."/>
            <person name="Wong E."/>
            <person name="Huang K."/>
            <person name="Tropini C."/>
            <person name="Ng K."/>
            <person name="Yu B."/>
        </authorList>
    </citation>
    <scope>NUCLEOTIDE SEQUENCE</scope>
    <source>
        <strain evidence="1">NM04_E33</strain>
    </source>
</reference>